<evidence type="ECO:0000313" key="3">
    <source>
        <dbReference type="Proteomes" id="UP000299102"/>
    </source>
</evidence>
<dbReference type="AlphaFoldDB" id="A0A4C1TWW2"/>
<keyword evidence="3" id="KW-1185">Reference proteome</keyword>
<protein>
    <submittedName>
        <fullName evidence="2">Uncharacterized protein</fullName>
    </submittedName>
</protein>
<dbReference type="Proteomes" id="UP000299102">
    <property type="component" value="Unassembled WGS sequence"/>
</dbReference>
<accession>A0A4C1TWW2</accession>
<name>A0A4C1TWW2_EUMVA</name>
<feature type="compositionally biased region" description="Basic and acidic residues" evidence="1">
    <location>
        <begin position="104"/>
        <end position="116"/>
    </location>
</feature>
<proteinExistence type="predicted"/>
<evidence type="ECO:0000256" key="1">
    <source>
        <dbReference type="SAM" id="MobiDB-lite"/>
    </source>
</evidence>
<sequence>MVTSNKNFPESLVTQLRLAIVAAMATVMHRMQRISGSKKESSIGFNTKLDKRNCDELRIGLIWNWAVRHKVQQVAAFLESVELLMMISRKKRLHTKGPCISPDDFIKQSDRLHYDD</sequence>
<feature type="region of interest" description="Disordered" evidence="1">
    <location>
        <begin position="95"/>
        <end position="116"/>
    </location>
</feature>
<gene>
    <name evidence="2" type="ORF">EVAR_13002_1</name>
</gene>
<comment type="caution">
    <text evidence="2">The sequence shown here is derived from an EMBL/GenBank/DDBJ whole genome shotgun (WGS) entry which is preliminary data.</text>
</comment>
<organism evidence="2 3">
    <name type="scientific">Eumeta variegata</name>
    <name type="common">Bagworm moth</name>
    <name type="synonym">Eumeta japonica</name>
    <dbReference type="NCBI Taxonomy" id="151549"/>
    <lineage>
        <taxon>Eukaryota</taxon>
        <taxon>Metazoa</taxon>
        <taxon>Ecdysozoa</taxon>
        <taxon>Arthropoda</taxon>
        <taxon>Hexapoda</taxon>
        <taxon>Insecta</taxon>
        <taxon>Pterygota</taxon>
        <taxon>Neoptera</taxon>
        <taxon>Endopterygota</taxon>
        <taxon>Lepidoptera</taxon>
        <taxon>Glossata</taxon>
        <taxon>Ditrysia</taxon>
        <taxon>Tineoidea</taxon>
        <taxon>Psychidae</taxon>
        <taxon>Oiketicinae</taxon>
        <taxon>Eumeta</taxon>
    </lineage>
</organism>
<dbReference type="EMBL" id="BGZK01000098">
    <property type="protein sequence ID" value="GBP18541.1"/>
    <property type="molecule type" value="Genomic_DNA"/>
</dbReference>
<reference evidence="2 3" key="1">
    <citation type="journal article" date="2019" name="Commun. Biol.">
        <title>The bagworm genome reveals a unique fibroin gene that provides high tensile strength.</title>
        <authorList>
            <person name="Kono N."/>
            <person name="Nakamura H."/>
            <person name="Ohtoshi R."/>
            <person name="Tomita M."/>
            <person name="Numata K."/>
            <person name="Arakawa K."/>
        </authorList>
    </citation>
    <scope>NUCLEOTIDE SEQUENCE [LARGE SCALE GENOMIC DNA]</scope>
</reference>
<evidence type="ECO:0000313" key="2">
    <source>
        <dbReference type="EMBL" id="GBP18541.1"/>
    </source>
</evidence>